<dbReference type="PANTHER" id="PTHR43864">
    <property type="entry name" value="HYPOXANTHINE/GUANINE PHOSPHORIBOSYLTRANSFERASE"/>
    <property type="match status" value="1"/>
</dbReference>
<keyword evidence="2" id="KW-0660">Purine salvage</keyword>
<comment type="caution">
    <text evidence="3">The sequence shown here is derived from an EMBL/GenBank/DDBJ whole genome shotgun (WGS) entry which is preliminary data.</text>
</comment>
<dbReference type="SUPFAM" id="SSF53271">
    <property type="entry name" value="PRTase-like"/>
    <property type="match status" value="1"/>
</dbReference>
<sequence length="235" mass="26999">MVEKDIGYEEKLVVVKVLKALNKFYSLRDLEQVLDIPFQNLWKYINLIGMPSDEVAENLLEKFSKLKIVDEILSSESKKAKNTPQYIASNIGFLELYVVKIGRELRKRDIDVVVALSYNAIPFATLLSIEVDSDMCIPISNEHLATETVKSLTYFSHSLKRVEMLIYPRYCMKEGKKVFLTDVLLADIDKVESVNSLIKSREGEVEGLATVYITREVLERISQFNIKTVYYLDVI</sequence>
<gene>
    <name evidence="3" type="ORF">ENO26_05090</name>
</gene>
<keyword evidence="1" id="KW-0808">Transferase</keyword>
<protein>
    <submittedName>
        <fullName evidence="3">Uncharacterized protein</fullName>
    </submittedName>
</protein>
<reference evidence="3" key="1">
    <citation type="journal article" date="2020" name="mSystems">
        <title>Genome- and Community-Level Interaction Insights into Carbon Utilization and Element Cycling Functions of Hydrothermarchaeota in Hydrothermal Sediment.</title>
        <authorList>
            <person name="Zhou Z."/>
            <person name="Liu Y."/>
            <person name="Xu W."/>
            <person name="Pan J."/>
            <person name="Luo Z.H."/>
            <person name="Li M."/>
        </authorList>
    </citation>
    <scope>NUCLEOTIDE SEQUENCE [LARGE SCALE GENOMIC DNA]</scope>
    <source>
        <strain evidence="3">SpSt-125</strain>
    </source>
</reference>
<dbReference type="PANTHER" id="PTHR43864:SF1">
    <property type="entry name" value="XANTHINE PHOSPHORIBOSYLTRANSFERASE"/>
    <property type="match status" value="1"/>
</dbReference>
<dbReference type="InterPro" id="IPR029057">
    <property type="entry name" value="PRTase-like"/>
</dbReference>
<evidence type="ECO:0000313" key="3">
    <source>
        <dbReference type="EMBL" id="HEM66929.1"/>
    </source>
</evidence>
<dbReference type="GO" id="GO:0006166">
    <property type="term" value="P:purine ribonucleoside salvage"/>
    <property type="evidence" value="ECO:0007669"/>
    <property type="project" value="UniProtKB-KW"/>
</dbReference>
<proteinExistence type="predicted"/>
<evidence type="ECO:0000256" key="2">
    <source>
        <dbReference type="ARBA" id="ARBA00022726"/>
    </source>
</evidence>
<name>A0A7J2U2Y9_9CREN</name>
<dbReference type="Gene3D" id="3.40.50.2020">
    <property type="match status" value="1"/>
</dbReference>
<accession>A0A7J2U2Y9</accession>
<dbReference type="AlphaFoldDB" id="A0A7J2U2Y9"/>
<dbReference type="EMBL" id="DSEU01000038">
    <property type="protein sequence ID" value="HEM66929.1"/>
    <property type="molecule type" value="Genomic_DNA"/>
</dbReference>
<organism evidence="3">
    <name type="scientific">Ignisphaera aggregans</name>
    <dbReference type="NCBI Taxonomy" id="334771"/>
    <lineage>
        <taxon>Archaea</taxon>
        <taxon>Thermoproteota</taxon>
        <taxon>Thermoprotei</taxon>
        <taxon>Desulfurococcales</taxon>
        <taxon>Desulfurococcaceae</taxon>
        <taxon>Ignisphaera</taxon>
    </lineage>
</organism>
<evidence type="ECO:0000256" key="1">
    <source>
        <dbReference type="ARBA" id="ARBA00022679"/>
    </source>
</evidence>
<dbReference type="GO" id="GO:0016740">
    <property type="term" value="F:transferase activity"/>
    <property type="evidence" value="ECO:0007669"/>
    <property type="project" value="UniProtKB-KW"/>
</dbReference>
<dbReference type="InterPro" id="IPR050118">
    <property type="entry name" value="Pur/Pyrimidine_PRTase"/>
</dbReference>